<protein>
    <recommendedName>
        <fullName evidence="8">Xylanolytic transcriptional activator regulatory domain-containing protein</fullName>
    </recommendedName>
</protein>
<reference evidence="9" key="1">
    <citation type="submission" date="2021-05" db="EMBL/GenBank/DDBJ databases">
        <authorList>
            <person name="Stam R."/>
        </authorList>
    </citation>
    <scope>NUCLEOTIDE SEQUENCE</scope>
    <source>
        <strain evidence="9">CS162</strain>
    </source>
</reference>
<feature type="region of interest" description="Disordered" evidence="7">
    <location>
        <begin position="49"/>
        <end position="75"/>
    </location>
</feature>
<evidence type="ECO:0000256" key="1">
    <source>
        <dbReference type="ARBA" id="ARBA00004123"/>
    </source>
</evidence>
<dbReference type="CDD" id="cd12148">
    <property type="entry name" value="fungal_TF_MHR"/>
    <property type="match status" value="1"/>
</dbReference>
<dbReference type="InterPro" id="IPR007219">
    <property type="entry name" value="XnlR_reg_dom"/>
</dbReference>
<keyword evidence="5" id="KW-0862">Zinc</keyword>
<organism evidence="9 10">
    <name type="scientific">Alternaria atra</name>
    <dbReference type="NCBI Taxonomy" id="119953"/>
    <lineage>
        <taxon>Eukaryota</taxon>
        <taxon>Fungi</taxon>
        <taxon>Dikarya</taxon>
        <taxon>Ascomycota</taxon>
        <taxon>Pezizomycotina</taxon>
        <taxon>Dothideomycetes</taxon>
        <taxon>Pleosporomycetidae</taxon>
        <taxon>Pleosporales</taxon>
        <taxon>Pleosporineae</taxon>
        <taxon>Pleosporaceae</taxon>
        <taxon>Alternaria</taxon>
        <taxon>Alternaria sect. Ulocladioides</taxon>
    </lineage>
</organism>
<keyword evidence="4" id="KW-0863">Zinc-finger</keyword>
<dbReference type="InterPro" id="IPR051059">
    <property type="entry name" value="VerF-like"/>
</dbReference>
<feature type="domain" description="Xylanolytic transcriptional activator regulatory" evidence="8">
    <location>
        <begin position="226"/>
        <end position="424"/>
    </location>
</feature>
<dbReference type="PANTHER" id="PTHR40626">
    <property type="entry name" value="MIP31509P"/>
    <property type="match status" value="1"/>
</dbReference>
<evidence type="ECO:0000313" key="9">
    <source>
        <dbReference type="EMBL" id="CAG5164049.1"/>
    </source>
</evidence>
<dbReference type="AlphaFoldDB" id="A0A8J2I217"/>
<dbReference type="RefSeq" id="XP_043170159.1">
    <property type="nucleotide sequence ID" value="XM_043314224.1"/>
</dbReference>
<comment type="caution">
    <text evidence="9">The sequence shown here is derived from an EMBL/GenBank/DDBJ whole genome shotgun (WGS) entry which is preliminary data.</text>
</comment>
<feature type="compositionally biased region" description="Polar residues" evidence="7">
    <location>
        <begin position="63"/>
        <end position="75"/>
    </location>
</feature>
<dbReference type="GO" id="GO:0000981">
    <property type="term" value="F:DNA-binding transcription factor activity, RNA polymerase II-specific"/>
    <property type="evidence" value="ECO:0007669"/>
    <property type="project" value="InterPro"/>
</dbReference>
<dbReference type="OrthoDB" id="3945418at2759"/>
<dbReference type="EMBL" id="CAJRGZ010000019">
    <property type="protein sequence ID" value="CAG5164049.1"/>
    <property type="molecule type" value="Genomic_DNA"/>
</dbReference>
<proteinExistence type="predicted"/>
<evidence type="ECO:0000256" key="4">
    <source>
        <dbReference type="ARBA" id="ARBA00022771"/>
    </source>
</evidence>
<accession>A0A8J2I217</accession>
<comment type="subcellular location">
    <subcellularLocation>
        <location evidence="1">Nucleus</location>
    </subcellularLocation>
</comment>
<dbReference type="GO" id="GO:0005634">
    <property type="term" value="C:nucleus"/>
    <property type="evidence" value="ECO:0007669"/>
    <property type="project" value="UniProtKB-SubCell"/>
</dbReference>
<sequence length="494" mass="55616">MKRHILRPRSASHAEVLCARPQGYLAYLEAWQKAPFLGTACTYERLDHASSPATPHSEVEVGSSHSQAGDTGASVSGQRGGISIDFLLNFTNPSGYRPSATIAAEAAELDDPDGEAHTQLNLEDQHMAHDQGFFDLADVPSVFFGFPLLMSGKDFEYISPIISGSLTPELEDAYALEVRVRELIHQLSTHYNSMLERNADVQPTFDIQLAEAVFTVGNVRHFVWAFFRYFHYSFPILHKPTFDIQTASLPLLLVLVLFGSMSSDNSDSSIAIRQFSYVAETYIFDQLDSRQMLQLPLPASIGNEELELLQAGLLFLVFLNNTNDLVTRRRMRLRRVPTLIAAVRASGLFAYQRRHLIMGQDVYDWRGFIFDEIRLRAGIWTYIFDATLSVFFNNPPQVAIAEMTGNPPCDEDLFKAESAVDFERAASLVPPRPRVNTLPELISRLLFGPPCRPNDKEHERISPTEMLILICGSSSLYPHYKTIADQSQRYYLLL</sequence>
<dbReference type="GeneID" id="67018510"/>
<keyword evidence="3" id="KW-0677">Repeat</keyword>
<keyword evidence="10" id="KW-1185">Reference proteome</keyword>
<dbReference type="GO" id="GO:0008270">
    <property type="term" value="F:zinc ion binding"/>
    <property type="evidence" value="ECO:0007669"/>
    <property type="project" value="UniProtKB-KW"/>
</dbReference>
<name>A0A8J2I217_9PLEO</name>
<evidence type="ECO:0000256" key="6">
    <source>
        <dbReference type="ARBA" id="ARBA00023242"/>
    </source>
</evidence>
<keyword evidence="6" id="KW-0539">Nucleus</keyword>
<dbReference type="GO" id="GO:0006351">
    <property type="term" value="P:DNA-templated transcription"/>
    <property type="evidence" value="ECO:0007669"/>
    <property type="project" value="InterPro"/>
</dbReference>
<evidence type="ECO:0000256" key="3">
    <source>
        <dbReference type="ARBA" id="ARBA00022737"/>
    </source>
</evidence>
<gene>
    <name evidence="9" type="ORF">ALTATR162_LOCUS6602</name>
</gene>
<evidence type="ECO:0000259" key="8">
    <source>
        <dbReference type="Pfam" id="PF04082"/>
    </source>
</evidence>
<evidence type="ECO:0000256" key="2">
    <source>
        <dbReference type="ARBA" id="ARBA00022723"/>
    </source>
</evidence>
<dbReference type="GO" id="GO:0000785">
    <property type="term" value="C:chromatin"/>
    <property type="evidence" value="ECO:0007669"/>
    <property type="project" value="TreeGrafter"/>
</dbReference>
<keyword evidence="2" id="KW-0479">Metal-binding</keyword>
<evidence type="ECO:0000256" key="7">
    <source>
        <dbReference type="SAM" id="MobiDB-lite"/>
    </source>
</evidence>
<dbReference type="GO" id="GO:0000978">
    <property type="term" value="F:RNA polymerase II cis-regulatory region sequence-specific DNA binding"/>
    <property type="evidence" value="ECO:0007669"/>
    <property type="project" value="InterPro"/>
</dbReference>
<evidence type="ECO:0000313" key="10">
    <source>
        <dbReference type="Proteomes" id="UP000676310"/>
    </source>
</evidence>
<dbReference type="Proteomes" id="UP000676310">
    <property type="component" value="Unassembled WGS sequence"/>
</dbReference>
<evidence type="ECO:0000256" key="5">
    <source>
        <dbReference type="ARBA" id="ARBA00022833"/>
    </source>
</evidence>
<dbReference type="Pfam" id="PF04082">
    <property type="entry name" value="Fungal_trans"/>
    <property type="match status" value="1"/>
</dbReference>
<dbReference type="PANTHER" id="PTHR40626:SF1">
    <property type="entry name" value="TRANSCRIPTION FACTOR WITH C2H2 AND ZN(2)-CYS(6) DNA BINDING DOMAIN (EUROFUNG)"/>
    <property type="match status" value="1"/>
</dbReference>